<dbReference type="InterPro" id="IPR051238">
    <property type="entry name" value="GDSL_esterase/lipase"/>
</dbReference>
<dbReference type="Gene3D" id="3.40.50.1110">
    <property type="entry name" value="SGNH hydrolase"/>
    <property type="match status" value="1"/>
</dbReference>
<dbReference type="AlphaFoldDB" id="A0A816NQV6"/>
<reference evidence="8" key="1">
    <citation type="submission" date="2021-01" db="EMBL/GenBank/DDBJ databases">
        <authorList>
            <consortium name="Genoscope - CEA"/>
            <person name="William W."/>
        </authorList>
    </citation>
    <scope>NUCLEOTIDE SEQUENCE</scope>
</reference>
<dbReference type="Pfam" id="PF00657">
    <property type="entry name" value="Lipase_GDSL"/>
    <property type="match status" value="1"/>
</dbReference>
<proteinExistence type="inferred from homology"/>
<dbReference type="PANTHER" id="PTHR45650">
    <property type="entry name" value="GDSL-LIKE LIPASE/ACYLHYDROLASE-RELATED"/>
    <property type="match status" value="1"/>
</dbReference>
<dbReference type="CDD" id="cd01837">
    <property type="entry name" value="SGNH_plant_lipase_like"/>
    <property type="match status" value="1"/>
</dbReference>
<dbReference type="PANTHER" id="PTHR45650:SF9">
    <property type="entry name" value="SGNH HYDROLASE-TYPE ESTERASE DOMAIN-CONTAINING PROTEIN"/>
    <property type="match status" value="1"/>
</dbReference>
<name>A0A816NQV6_BRANA</name>
<keyword evidence="6" id="KW-0442">Lipid degradation</keyword>
<accession>A0A816NQV6</accession>
<dbReference type="InterPro" id="IPR036514">
    <property type="entry name" value="SGNH_hydro_sf"/>
</dbReference>
<keyword evidence="5" id="KW-0378">Hydrolase</keyword>
<comment type="subcellular location">
    <subcellularLocation>
        <location evidence="1">Secreted</location>
    </subcellularLocation>
</comment>
<sequence length="368" mass="40536">YFSKDFLFSEICDFFFFVKMVEGILSKAFWVACATVFAAATVVYGQQVPCYFIFGDSTFDSGNNNNLQSKAKVNYSPYGIDFPGGPTGRFTNGRTIADVIGELSGFEDFIPPFAGASPKQAHTGINYASGGGGLRNETSEHLGGRISLRKQIQNHKKAIKKAKVPAQRLEQCLYTINIGSNDYINNYFMSETYSTSSLFNPNQYAYFLNRLYRTHLKRLHRLGARKVALFSISQIGCTPKMIMSHGDGQGCAKDVNAAVAIFNKNLKDLVNDFNKKVKGAKFTYVDIFSGGDPLAFGRLGFKVAYKGCCTISPGEELCVPNKPVCANRSEYLFWDDIHSSEATNKMAAKGSFDGPLGSPYSIAQLVKQ</sequence>
<evidence type="ECO:0000256" key="6">
    <source>
        <dbReference type="ARBA" id="ARBA00022963"/>
    </source>
</evidence>
<evidence type="ECO:0000256" key="3">
    <source>
        <dbReference type="ARBA" id="ARBA00022525"/>
    </source>
</evidence>
<gene>
    <name evidence="8" type="ORF">DARMORV10_A09P12170.1</name>
</gene>
<dbReference type="Proteomes" id="UP001295469">
    <property type="component" value="Chromosome A09"/>
</dbReference>
<dbReference type="InterPro" id="IPR035669">
    <property type="entry name" value="SGNH_plant_lipase-like"/>
</dbReference>
<evidence type="ECO:0000256" key="7">
    <source>
        <dbReference type="ARBA" id="ARBA00023098"/>
    </source>
</evidence>
<dbReference type="SUPFAM" id="SSF52266">
    <property type="entry name" value="SGNH hydrolase"/>
    <property type="match status" value="1"/>
</dbReference>
<dbReference type="GO" id="GO:0016788">
    <property type="term" value="F:hydrolase activity, acting on ester bonds"/>
    <property type="evidence" value="ECO:0007669"/>
    <property type="project" value="InterPro"/>
</dbReference>
<dbReference type="EMBL" id="HG994363">
    <property type="protein sequence ID" value="CAF2038559.1"/>
    <property type="molecule type" value="Genomic_DNA"/>
</dbReference>
<keyword evidence="3" id="KW-0964">Secreted</keyword>
<dbReference type="GO" id="GO:0016042">
    <property type="term" value="P:lipid catabolic process"/>
    <property type="evidence" value="ECO:0007669"/>
    <property type="project" value="UniProtKB-KW"/>
</dbReference>
<feature type="non-terminal residue" evidence="8">
    <location>
        <position position="1"/>
    </location>
</feature>
<protein>
    <submittedName>
        <fullName evidence="8">(rape) hypothetical protein</fullName>
    </submittedName>
</protein>
<dbReference type="InterPro" id="IPR001087">
    <property type="entry name" value="GDSL"/>
</dbReference>
<keyword evidence="4" id="KW-0732">Signal</keyword>
<keyword evidence="7" id="KW-0443">Lipid metabolism</keyword>
<evidence type="ECO:0000256" key="4">
    <source>
        <dbReference type="ARBA" id="ARBA00022729"/>
    </source>
</evidence>
<evidence type="ECO:0000256" key="1">
    <source>
        <dbReference type="ARBA" id="ARBA00004613"/>
    </source>
</evidence>
<evidence type="ECO:0000256" key="2">
    <source>
        <dbReference type="ARBA" id="ARBA00008668"/>
    </source>
</evidence>
<evidence type="ECO:0000313" key="8">
    <source>
        <dbReference type="EMBL" id="CAF2038559.1"/>
    </source>
</evidence>
<evidence type="ECO:0000256" key="5">
    <source>
        <dbReference type="ARBA" id="ARBA00022801"/>
    </source>
</evidence>
<dbReference type="GO" id="GO:0005576">
    <property type="term" value="C:extracellular region"/>
    <property type="evidence" value="ECO:0007669"/>
    <property type="project" value="UniProtKB-SubCell"/>
</dbReference>
<comment type="similarity">
    <text evidence="2">Belongs to the 'GDSL' lipolytic enzyme family.</text>
</comment>
<organism evidence="8">
    <name type="scientific">Brassica napus</name>
    <name type="common">Rape</name>
    <dbReference type="NCBI Taxonomy" id="3708"/>
    <lineage>
        <taxon>Eukaryota</taxon>
        <taxon>Viridiplantae</taxon>
        <taxon>Streptophyta</taxon>
        <taxon>Embryophyta</taxon>
        <taxon>Tracheophyta</taxon>
        <taxon>Spermatophyta</taxon>
        <taxon>Magnoliopsida</taxon>
        <taxon>eudicotyledons</taxon>
        <taxon>Gunneridae</taxon>
        <taxon>Pentapetalae</taxon>
        <taxon>rosids</taxon>
        <taxon>malvids</taxon>
        <taxon>Brassicales</taxon>
        <taxon>Brassicaceae</taxon>
        <taxon>Brassiceae</taxon>
        <taxon>Brassica</taxon>
    </lineage>
</organism>